<dbReference type="FunFam" id="1.10.20.10:FF:000023">
    <property type="entry name" value="transcription initiation protein SPT3 homolog"/>
    <property type="match status" value="1"/>
</dbReference>
<accession>A0AA48L8K3</accession>
<dbReference type="GO" id="GO:0005634">
    <property type="term" value="C:nucleus"/>
    <property type="evidence" value="ECO:0007669"/>
    <property type="project" value="UniProtKB-SubCell"/>
</dbReference>
<dbReference type="Proteomes" id="UP001233271">
    <property type="component" value="Chromosome 6"/>
</dbReference>
<feature type="region of interest" description="Disordered" evidence="7">
    <location>
        <begin position="356"/>
        <end position="426"/>
    </location>
</feature>
<proteinExistence type="inferred from homology"/>
<keyword evidence="9" id="KW-1185">Reference proteome</keyword>
<dbReference type="RefSeq" id="XP_060459175.1">
    <property type="nucleotide sequence ID" value="XM_060602819.1"/>
</dbReference>
<keyword evidence="4" id="KW-0804">Transcription</keyword>
<feature type="compositionally biased region" description="Acidic residues" evidence="7">
    <location>
        <begin position="73"/>
        <end position="89"/>
    </location>
</feature>
<sequence>MSGLAIPNTAKRPPAGLALPGAVPSASNSPAPSSTAAIPLQPRPSSTAPAAQASGAGGRPGESGRLSASPSPEPDEDGDADGDDDDDEGLGQSSKKSSKNSKKKKGAPTASAGLEAAGKQDYKYTNEISQMMFVFGEVQDPLPETVKLVEDIVRGQIIEIVTRARLLTHIRSSRFLSAEDLIFLIRDDRGKVNRLRTYLSWKDVRKKAKEEEDGDVDVEETDKANQKGRKPIVKLSWELLTPFSDFMRSLPTQQNRNEDDEEEDDDELQAHQDSMQRLRDADEITKKMTKDEYVHYSDCRQASFTYRKARRFRDFINFSAYLDVRPNDDIVDILGFLAFEMVRSLCVTALEVREQIEKSSQPASSGRLAASASPLKRKLQSLESSPTKRARNDLSPSAEPDDSRRFGTGGANPTPRSLFAPPPSARQPLLPSHVLEAFAQIQRKQTSSRVGGMRNWRGAMARGRVALV</sequence>
<feature type="region of interest" description="Disordered" evidence="7">
    <location>
        <begin position="1"/>
        <end position="112"/>
    </location>
</feature>
<evidence type="ECO:0000256" key="4">
    <source>
        <dbReference type="ARBA" id="ARBA00023163"/>
    </source>
</evidence>
<name>A0AA48L8K3_9TREE</name>
<reference evidence="8" key="1">
    <citation type="journal article" date="2023" name="BMC Genomics">
        <title>Chromosome-level genome assemblies of Cutaneotrichosporon spp. (Trichosporonales, Basidiomycota) reveal imbalanced evolution between nucleotide sequences and chromosome synteny.</title>
        <authorList>
            <person name="Kobayashi Y."/>
            <person name="Kayamori A."/>
            <person name="Aoki K."/>
            <person name="Shiwa Y."/>
            <person name="Matsutani M."/>
            <person name="Fujita N."/>
            <person name="Sugita T."/>
            <person name="Iwasaki W."/>
            <person name="Tanaka N."/>
            <person name="Takashima M."/>
        </authorList>
    </citation>
    <scope>NUCLEOTIDE SEQUENCE</scope>
    <source>
        <strain evidence="8">HIS019</strain>
    </source>
</reference>
<dbReference type="PANTHER" id="PTHR11380">
    <property type="entry name" value="TRANSCRIPTION INITIATION FACTOR TFIID/SUPT3-RELATED"/>
    <property type="match status" value="1"/>
</dbReference>
<dbReference type="CDD" id="cd22926">
    <property type="entry name" value="HFD_SPT3"/>
    <property type="match status" value="1"/>
</dbReference>
<evidence type="ECO:0000313" key="8">
    <source>
        <dbReference type="EMBL" id="BEI93910.1"/>
    </source>
</evidence>
<dbReference type="EMBL" id="AP028217">
    <property type="protein sequence ID" value="BEI93910.1"/>
    <property type="molecule type" value="Genomic_DNA"/>
</dbReference>
<dbReference type="PANTHER" id="PTHR11380:SF16">
    <property type="entry name" value="TRANSCRIPTION INITIATION PROTEIN SPT3 HOMOLOG"/>
    <property type="match status" value="1"/>
</dbReference>
<dbReference type="GeneID" id="85497780"/>
<keyword evidence="5" id="KW-0539">Nucleus</keyword>
<keyword evidence="2" id="KW-0805">Transcription regulation</keyword>
<comment type="similarity">
    <text evidence="6">Belongs to the SPT3 family.</text>
</comment>
<dbReference type="InterPro" id="IPR009072">
    <property type="entry name" value="Histone-fold"/>
</dbReference>
<dbReference type="GO" id="GO:0006357">
    <property type="term" value="P:regulation of transcription by RNA polymerase II"/>
    <property type="evidence" value="ECO:0007669"/>
    <property type="project" value="UniProtKB-ARBA"/>
</dbReference>
<feature type="compositionally biased region" description="Basic residues" evidence="7">
    <location>
        <begin position="96"/>
        <end position="106"/>
    </location>
</feature>
<dbReference type="GO" id="GO:0003712">
    <property type="term" value="F:transcription coregulator activity"/>
    <property type="evidence" value="ECO:0007669"/>
    <property type="project" value="TreeGrafter"/>
</dbReference>
<dbReference type="Pfam" id="PF02269">
    <property type="entry name" value="TFIID-18kDa"/>
    <property type="match status" value="1"/>
</dbReference>
<evidence type="ECO:0008006" key="10">
    <source>
        <dbReference type="Google" id="ProtNLM"/>
    </source>
</evidence>
<evidence type="ECO:0000313" key="9">
    <source>
        <dbReference type="Proteomes" id="UP001233271"/>
    </source>
</evidence>
<evidence type="ECO:0000256" key="2">
    <source>
        <dbReference type="ARBA" id="ARBA00023015"/>
    </source>
</evidence>
<gene>
    <name evidence="8" type="primary">SPT3</name>
    <name evidence="8" type="ORF">CcaverHIS019_0603690</name>
</gene>
<protein>
    <recommendedName>
        <fullName evidence="10">TFIID-18kDa-domain-containing protein</fullName>
    </recommendedName>
</protein>
<feature type="compositionally biased region" description="Basic and acidic residues" evidence="7">
    <location>
        <begin position="268"/>
        <end position="281"/>
    </location>
</feature>
<evidence type="ECO:0000256" key="6">
    <source>
        <dbReference type="ARBA" id="ARBA00061274"/>
    </source>
</evidence>
<dbReference type="InterPro" id="IPR003195">
    <property type="entry name" value="TFIID_TAF13"/>
</dbReference>
<organism evidence="8 9">
    <name type="scientific">Cutaneotrichosporon cavernicola</name>
    <dbReference type="NCBI Taxonomy" id="279322"/>
    <lineage>
        <taxon>Eukaryota</taxon>
        <taxon>Fungi</taxon>
        <taxon>Dikarya</taxon>
        <taxon>Basidiomycota</taxon>
        <taxon>Agaricomycotina</taxon>
        <taxon>Tremellomycetes</taxon>
        <taxon>Trichosporonales</taxon>
        <taxon>Trichosporonaceae</taxon>
        <taxon>Cutaneotrichosporon</taxon>
    </lineage>
</organism>
<feature type="compositionally biased region" description="Acidic residues" evidence="7">
    <location>
        <begin position="258"/>
        <end position="267"/>
    </location>
</feature>
<dbReference type="KEGG" id="ccac:CcaHIS019_0603690"/>
<dbReference type="GO" id="GO:0000124">
    <property type="term" value="C:SAGA complex"/>
    <property type="evidence" value="ECO:0007669"/>
    <property type="project" value="UniProtKB-ARBA"/>
</dbReference>
<dbReference type="GO" id="GO:0046982">
    <property type="term" value="F:protein heterodimerization activity"/>
    <property type="evidence" value="ECO:0007669"/>
    <property type="project" value="InterPro"/>
</dbReference>
<evidence type="ECO:0000256" key="3">
    <source>
        <dbReference type="ARBA" id="ARBA00023159"/>
    </source>
</evidence>
<evidence type="ECO:0000256" key="1">
    <source>
        <dbReference type="ARBA" id="ARBA00004123"/>
    </source>
</evidence>
<comment type="subcellular location">
    <subcellularLocation>
        <location evidence="1">Nucleus</location>
    </subcellularLocation>
</comment>
<evidence type="ECO:0000256" key="5">
    <source>
        <dbReference type="ARBA" id="ARBA00023242"/>
    </source>
</evidence>
<evidence type="ECO:0000256" key="7">
    <source>
        <dbReference type="SAM" id="MobiDB-lite"/>
    </source>
</evidence>
<dbReference type="SUPFAM" id="SSF47113">
    <property type="entry name" value="Histone-fold"/>
    <property type="match status" value="1"/>
</dbReference>
<feature type="region of interest" description="Disordered" evidence="7">
    <location>
        <begin position="250"/>
        <end position="281"/>
    </location>
</feature>
<dbReference type="GO" id="GO:0006366">
    <property type="term" value="P:transcription by RNA polymerase II"/>
    <property type="evidence" value="ECO:0007669"/>
    <property type="project" value="InterPro"/>
</dbReference>
<dbReference type="Gene3D" id="1.10.20.10">
    <property type="entry name" value="Histone, subunit A"/>
    <property type="match status" value="1"/>
</dbReference>
<keyword evidence="3" id="KW-0010">Activator</keyword>
<dbReference type="AlphaFoldDB" id="A0AA48L8K3"/>
<feature type="compositionally biased region" description="Low complexity" evidence="7">
    <location>
        <begin position="13"/>
        <end position="39"/>
    </location>
</feature>